<dbReference type="Proteomes" id="UP000265520">
    <property type="component" value="Unassembled WGS sequence"/>
</dbReference>
<keyword evidence="3" id="KW-1185">Reference proteome</keyword>
<proteinExistence type="predicted"/>
<evidence type="ECO:0000313" key="3">
    <source>
        <dbReference type="Proteomes" id="UP000265520"/>
    </source>
</evidence>
<accession>A0A392R3M4</accession>
<sequence length="130" mass="14538">VLQVVAFSPMFPSLEFSCRPPRSMALFPTFGVVFEADSYCRVLFLAMVAVSLSGVFPAVVVVQFPAMLVSWWLISFGVSVVCAAAFGGSSYLMSAKPRLSSSSWWWWRFCLIVVVSSQWRLGCYRVQLVF</sequence>
<reference evidence="2 3" key="1">
    <citation type="journal article" date="2018" name="Front. Plant Sci.">
        <title>Red Clover (Trifolium pratense) and Zigzag Clover (T. medium) - A Picture of Genomic Similarities and Differences.</title>
        <authorList>
            <person name="Dluhosova J."/>
            <person name="Istvanek J."/>
            <person name="Nedelnik J."/>
            <person name="Repkova J."/>
        </authorList>
    </citation>
    <scope>NUCLEOTIDE SEQUENCE [LARGE SCALE GENOMIC DNA]</scope>
    <source>
        <strain evidence="3">cv. 10/8</strain>
        <tissue evidence="2">Leaf</tissue>
    </source>
</reference>
<comment type="caution">
    <text evidence="2">The sequence shown here is derived from an EMBL/GenBank/DDBJ whole genome shotgun (WGS) entry which is preliminary data.</text>
</comment>
<feature type="transmembrane region" description="Helical" evidence="1">
    <location>
        <begin position="42"/>
        <end position="64"/>
    </location>
</feature>
<dbReference type="AlphaFoldDB" id="A0A392R3M4"/>
<feature type="transmembrane region" description="Helical" evidence="1">
    <location>
        <begin position="70"/>
        <end position="92"/>
    </location>
</feature>
<name>A0A392R3M4_9FABA</name>
<evidence type="ECO:0000313" key="2">
    <source>
        <dbReference type="EMBL" id="MCI30430.1"/>
    </source>
</evidence>
<protein>
    <submittedName>
        <fullName evidence="2">Uncharacterized protein</fullName>
    </submittedName>
</protein>
<dbReference type="EMBL" id="LXQA010179518">
    <property type="protein sequence ID" value="MCI30430.1"/>
    <property type="molecule type" value="Genomic_DNA"/>
</dbReference>
<feature type="non-terminal residue" evidence="2">
    <location>
        <position position="1"/>
    </location>
</feature>
<evidence type="ECO:0000256" key="1">
    <source>
        <dbReference type="SAM" id="Phobius"/>
    </source>
</evidence>
<keyword evidence="1" id="KW-0812">Transmembrane</keyword>
<feature type="transmembrane region" description="Helical" evidence="1">
    <location>
        <begin position="104"/>
        <end position="121"/>
    </location>
</feature>
<keyword evidence="1" id="KW-1133">Transmembrane helix</keyword>
<organism evidence="2 3">
    <name type="scientific">Trifolium medium</name>
    <dbReference type="NCBI Taxonomy" id="97028"/>
    <lineage>
        <taxon>Eukaryota</taxon>
        <taxon>Viridiplantae</taxon>
        <taxon>Streptophyta</taxon>
        <taxon>Embryophyta</taxon>
        <taxon>Tracheophyta</taxon>
        <taxon>Spermatophyta</taxon>
        <taxon>Magnoliopsida</taxon>
        <taxon>eudicotyledons</taxon>
        <taxon>Gunneridae</taxon>
        <taxon>Pentapetalae</taxon>
        <taxon>rosids</taxon>
        <taxon>fabids</taxon>
        <taxon>Fabales</taxon>
        <taxon>Fabaceae</taxon>
        <taxon>Papilionoideae</taxon>
        <taxon>50 kb inversion clade</taxon>
        <taxon>NPAAA clade</taxon>
        <taxon>Hologalegina</taxon>
        <taxon>IRL clade</taxon>
        <taxon>Trifolieae</taxon>
        <taxon>Trifolium</taxon>
    </lineage>
</organism>
<keyword evidence="1" id="KW-0472">Membrane</keyword>